<sequence>MSKKGLRILTYNIHKGFNAGNRRFVLHQIRDALIATDADLVFLQEMQGEHLGHQKKIPDWPVLSQLEFLAENVWPFHAYGKNAIYNAGHHGNAILSKHPFQSWENINVSPFPWASRSLLHGVIRLPGAQQVEQRRSSCRENRCDRVSGTTLDIHIICIHFGLIGKERRLQINKLSARIDSHVPPDAPLIIAGDFNDWLGQADRFFHDHLGLQEIFRETHGRYARSFPVWLPFLPMDRIYYRGFIPVSCERLAHAPWHTLSDHAPLTASFTL</sequence>
<evidence type="ECO:0000313" key="11">
    <source>
        <dbReference type="Proteomes" id="UP000733744"/>
    </source>
</evidence>
<accession>A0ABY3C5K4</accession>
<proteinExistence type="predicted"/>
<keyword evidence="11" id="KW-1185">Reference proteome</keyword>
<evidence type="ECO:0000256" key="1">
    <source>
        <dbReference type="ARBA" id="ARBA00001936"/>
    </source>
</evidence>
<keyword evidence="5" id="KW-0227">DNA damage</keyword>
<feature type="domain" description="Endonuclease/exonuclease/phosphatase" evidence="9">
    <location>
        <begin position="9"/>
        <end position="262"/>
    </location>
</feature>
<evidence type="ECO:0000256" key="8">
    <source>
        <dbReference type="ARBA" id="ARBA00023204"/>
    </source>
</evidence>
<keyword evidence="3" id="KW-0540">Nuclease</keyword>
<dbReference type="Gene3D" id="3.60.10.10">
    <property type="entry name" value="Endonuclease/exonuclease/phosphatase"/>
    <property type="match status" value="1"/>
</dbReference>
<keyword evidence="7" id="KW-0460">Magnesium</keyword>
<evidence type="ECO:0000256" key="5">
    <source>
        <dbReference type="ARBA" id="ARBA00022763"/>
    </source>
</evidence>
<keyword evidence="6" id="KW-0378">Hydrolase</keyword>
<name>A0ABY3C5K4_9GAMM</name>
<comment type="caution">
    <text evidence="10">The sequence shown here is derived from an EMBL/GenBank/DDBJ whole genome shotgun (WGS) entry which is preliminary data.</text>
</comment>
<organism evidence="10 11">
    <name type="scientific">Candidatus Methylobacter oryzae</name>
    <dbReference type="NCBI Taxonomy" id="2497749"/>
    <lineage>
        <taxon>Bacteria</taxon>
        <taxon>Pseudomonadati</taxon>
        <taxon>Pseudomonadota</taxon>
        <taxon>Gammaproteobacteria</taxon>
        <taxon>Methylococcales</taxon>
        <taxon>Methylococcaceae</taxon>
        <taxon>Methylobacter</taxon>
    </lineage>
</organism>
<evidence type="ECO:0000256" key="6">
    <source>
        <dbReference type="ARBA" id="ARBA00022801"/>
    </source>
</evidence>
<evidence type="ECO:0000256" key="7">
    <source>
        <dbReference type="ARBA" id="ARBA00022842"/>
    </source>
</evidence>
<evidence type="ECO:0000313" key="10">
    <source>
        <dbReference type="EMBL" id="TRW89919.1"/>
    </source>
</evidence>
<evidence type="ECO:0000256" key="3">
    <source>
        <dbReference type="ARBA" id="ARBA00022722"/>
    </source>
</evidence>
<keyword evidence="8" id="KW-0234">DNA repair</keyword>
<evidence type="ECO:0000259" key="9">
    <source>
        <dbReference type="Pfam" id="PF03372"/>
    </source>
</evidence>
<evidence type="ECO:0000256" key="2">
    <source>
        <dbReference type="ARBA" id="ARBA00001946"/>
    </source>
</evidence>
<dbReference type="RefSeq" id="WP_127026956.1">
    <property type="nucleotide sequence ID" value="NZ_RYFG02000120.1"/>
</dbReference>
<dbReference type="PANTHER" id="PTHR15822">
    <property type="entry name" value="TRAF AND TNF RECEPTOR-ASSOCIATED PROTEIN"/>
    <property type="match status" value="1"/>
</dbReference>
<reference evidence="10 11" key="1">
    <citation type="journal article" date="2019" name="Antonie Van Leeuwenhoek">
        <title>Description of 'Ca. Methylobacter oryzae' KRF1, a novel species from the environmentally important Methylobacter clade 2.</title>
        <authorList>
            <person name="Khatri K."/>
            <person name="Mohite J.A."/>
            <person name="Pandit P.S."/>
            <person name="Bahulikar R."/>
            <person name="Rahalkar M.C."/>
        </authorList>
    </citation>
    <scope>NUCLEOTIDE SEQUENCE [LARGE SCALE GENOMIC DNA]</scope>
    <source>
        <strain evidence="10 11">KRF1</strain>
    </source>
</reference>
<comment type="cofactor">
    <cofactor evidence="1">
        <name>Mn(2+)</name>
        <dbReference type="ChEBI" id="CHEBI:29035"/>
    </cofactor>
</comment>
<evidence type="ECO:0000256" key="4">
    <source>
        <dbReference type="ARBA" id="ARBA00022723"/>
    </source>
</evidence>
<dbReference type="InterPro" id="IPR051547">
    <property type="entry name" value="TDP2-like"/>
</dbReference>
<dbReference type="EMBL" id="RYFG02000120">
    <property type="protein sequence ID" value="TRW89919.1"/>
    <property type="molecule type" value="Genomic_DNA"/>
</dbReference>
<gene>
    <name evidence="10" type="ORF">EKO24_020050</name>
</gene>
<comment type="cofactor">
    <cofactor evidence="2">
        <name>Mg(2+)</name>
        <dbReference type="ChEBI" id="CHEBI:18420"/>
    </cofactor>
</comment>
<dbReference type="InterPro" id="IPR005135">
    <property type="entry name" value="Endo/exonuclease/phosphatase"/>
</dbReference>
<dbReference type="Pfam" id="PF03372">
    <property type="entry name" value="Exo_endo_phos"/>
    <property type="match status" value="1"/>
</dbReference>
<dbReference type="Proteomes" id="UP000733744">
    <property type="component" value="Unassembled WGS sequence"/>
</dbReference>
<dbReference type="SUPFAM" id="SSF56219">
    <property type="entry name" value="DNase I-like"/>
    <property type="match status" value="1"/>
</dbReference>
<dbReference type="PANTHER" id="PTHR15822:SF4">
    <property type="entry name" value="TYROSYL-DNA PHOSPHODIESTERASE 2"/>
    <property type="match status" value="1"/>
</dbReference>
<protein>
    <submittedName>
        <fullName evidence="10">EEP domain-containing protein</fullName>
    </submittedName>
</protein>
<keyword evidence="4" id="KW-0479">Metal-binding</keyword>
<dbReference type="InterPro" id="IPR036691">
    <property type="entry name" value="Endo/exonu/phosph_ase_sf"/>
</dbReference>